<reference evidence="3 4" key="2">
    <citation type="journal article" date="2013" name="PLoS Genet.">
        <title>Comparative genome structure, secondary metabolite, and effector coding capacity across Cochliobolus pathogens.</title>
        <authorList>
            <person name="Condon B.J."/>
            <person name="Leng Y."/>
            <person name="Wu D."/>
            <person name="Bushley K.E."/>
            <person name="Ohm R.A."/>
            <person name="Otillar R."/>
            <person name="Martin J."/>
            <person name="Schackwitz W."/>
            <person name="Grimwood J."/>
            <person name="MohdZainudin N."/>
            <person name="Xue C."/>
            <person name="Wang R."/>
            <person name="Manning V.A."/>
            <person name="Dhillon B."/>
            <person name="Tu Z.J."/>
            <person name="Steffenson B.J."/>
            <person name="Salamov A."/>
            <person name="Sun H."/>
            <person name="Lowry S."/>
            <person name="LaButti K."/>
            <person name="Han J."/>
            <person name="Copeland A."/>
            <person name="Lindquist E."/>
            <person name="Barry K."/>
            <person name="Schmutz J."/>
            <person name="Baker S.E."/>
            <person name="Ciuffetti L.M."/>
            <person name="Grigoriev I.V."/>
            <person name="Zhong S."/>
            <person name="Turgeon B.G."/>
        </authorList>
    </citation>
    <scope>NUCLEOTIDE SEQUENCE [LARGE SCALE GENOMIC DNA]</scope>
    <source>
        <strain evidence="4">28A</strain>
    </source>
</reference>
<name>R0JUJ7_EXST2</name>
<dbReference type="Gene3D" id="3.40.50.1110">
    <property type="entry name" value="SGNH hydrolase"/>
    <property type="match status" value="1"/>
</dbReference>
<gene>
    <name evidence="3" type="ORF">SETTUDRAFT_116868</name>
</gene>
<dbReference type="Proteomes" id="UP000016935">
    <property type="component" value="Unassembled WGS sequence"/>
</dbReference>
<keyword evidence="4" id="KW-1185">Reference proteome</keyword>
<organism evidence="3 4">
    <name type="scientific">Exserohilum turcicum (strain 28A)</name>
    <name type="common">Northern leaf blight fungus</name>
    <name type="synonym">Setosphaeria turcica</name>
    <dbReference type="NCBI Taxonomy" id="671987"/>
    <lineage>
        <taxon>Eukaryota</taxon>
        <taxon>Fungi</taxon>
        <taxon>Dikarya</taxon>
        <taxon>Ascomycota</taxon>
        <taxon>Pezizomycotina</taxon>
        <taxon>Dothideomycetes</taxon>
        <taxon>Pleosporomycetidae</taxon>
        <taxon>Pleosporales</taxon>
        <taxon>Pleosporineae</taxon>
        <taxon>Pleosporaceae</taxon>
        <taxon>Exserohilum</taxon>
    </lineage>
</organism>
<dbReference type="InterPro" id="IPR036514">
    <property type="entry name" value="SGNH_hydro_sf"/>
</dbReference>
<dbReference type="InterPro" id="IPR037459">
    <property type="entry name" value="RhgT-like"/>
</dbReference>
<dbReference type="eggNOG" id="ENOG502S5SG">
    <property type="taxonomic scope" value="Eukaryota"/>
</dbReference>
<keyword evidence="1" id="KW-0732">Signal</keyword>
<dbReference type="Pfam" id="PF13472">
    <property type="entry name" value="Lipase_GDSL_2"/>
    <property type="match status" value="1"/>
</dbReference>
<feature type="domain" description="SGNH hydrolase-type esterase" evidence="2">
    <location>
        <begin position="33"/>
        <end position="214"/>
    </location>
</feature>
<dbReference type="GO" id="GO:0016787">
    <property type="term" value="F:hydrolase activity"/>
    <property type="evidence" value="ECO:0007669"/>
    <property type="project" value="InterPro"/>
</dbReference>
<dbReference type="HOGENOM" id="CLU_065859_1_0_1"/>
<dbReference type="STRING" id="671987.R0JUJ7"/>
<feature type="signal peptide" evidence="1">
    <location>
        <begin position="1"/>
        <end position="24"/>
    </location>
</feature>
<dbReference type="PANTHER" id="PTHR43695">
    <property type="entry name" value="PUTATIVE (AFU_ORTHOLOGUE AFUA_2G17250)-RELATED"/>
    <property type="match status" value="1"/>
</dbReference>
<accession>R0JUJ7</accession>
<feature type="chain" id="PRO_5004342874" evidence="1">
    <location>
        <begin position="25"/>
        <end position="254"/>
    </location>
</feature>
<dbReference type="RefSeq" id="XP_008027263.1">
    <property type="nucleotide sequence ID" value="XM_008029072.1"/>
</dbReference>
<evidence type="ECO:0000256" key="1">
    <source>
        <dbReference type="SAM" id="SignalP"/>
    </source>
</evidence>
<evidence type="ECO:0000313" key="4">
    <source>
        <dbReference type="Proteomes" id="UP000016935"/>
    </source>
</evidence>
<dbReference type="SUPFAM" id="SSF52266">
    <property type="entry name" value="SGNH hydrolase"/>
    <property type="match status" value="1"/>
</dbReference>
<dbReference type="OrthoDB" id="5041285at2759"/>
<dbReference type="EMBL" id="KB908703">
    <property type="protein sequence ID" value="EOA84693.1"/>
    <property type="molecule type" value="Genomic_DNA"/>
</dbReference>
<reference evidence="3 4" key="1">
    <citation type="journal article" date="2012" name="PLoS Pathog.">
        <title>Diverse lifestyles and strategies of plant pathogenesis encoded in the genomes of eighteen Dothideomycetes fungi.</title>
        <authorList>
            <person name="Ohm R.A."/>
            <person name="Feau N."/>
            <person name="Henrissat B."/>
            <person name="Schoch C.L."/>
            <person name="Horwitz B.A."/>
            <person name="Barry K.W."/>
            <person name="Condon B.J."/>
            <person name="Copeland A.C."/>
            <person name="Dhillon B."/>
            <person name="Glaser F."/>
            <person name="Hesse C.N."/>
            <person name="Kosti I."/>
            <person name="LaButti K."/>
            <person name="Lindquist E.A."/>
            <person name="Lucas S."/>
            <person name="Salamov A.A."/>
            <person name="Bradshaw R.E."/>
            <person name="Ciuffetti L."/>
            <person name="Hamelin R.C."/>
            <person name="Kema G.H.J."/>
            <person name="Lawrence C."/>
            <person name="Scott J.A."/>
            <person name="Spatafora J.W."/>
            <person name="Turgeon B.G."/>
            <person name="de Wit P.J.G.M."/>
            <person name="Zhong S."/>
            <person name="Goodwin S.B."/>
            <person name="Grigoriev I.V."/>
        </authorList>
    </citation>
    <scope>NUCLEOTIDE SEQUENCE [LARGE SCALE GENOMIC DNA]</scope>
    <source>
        <strain evidence="4">28A</strain>
    </source>
</reference>
<dbReference type="AlphaFoldDB" id="R0JUJ7"/>
<sequence>MRFTVLSLLPLSLAAPAAFHSAATKPIYWLLAGDSTTATNGGWGDAFLSTTVAPGSSGTNYGHSGATTASFRAGGDWARVLADISTYKSDYRVYVTIQFGHNDQKATSGVSPAQYHDNLAVFVEQVKTSGATPILVTPLTRRTFNTTTNRVIENLSRETSLTVDVATANNVHYIDLNKASTDYINAIGQAGADTYNFGEGESTTKDRTHLNPWGGVVFARIVSDLLVDKYAGEFAEWTVKNETLSRLIKDGKLA</sequence>
<evidence type="ECO:0000259" key="2">
    <source>
        <dbReference type="Pfam" id="PF13472"/>
    </source>
</evidence>
<protein>
    <submittedName>
        <fullName evidence="3">Carbohydrate esterase family 12 protein</fullName>
    </submittedName>
</protein>
<proteinExistence type="predicted"/>
<evidence type="ECO:0000313" key="3">
    <source>
        <dbReference type="EMBL" id="EOA84693.1"/>
    </source>
</evidence>
<dbReference type="GeneID" id="19395700"/>
<dbReference type="InterPro" id="IPR013830">
    <property type="entry name" value="SGNH_hydro"/>
</dbReference>
<dbReference type="PANTHER" id="PTHR43695:SF2">
    <property type="entry name" value="PUTATIVE (AFU_ORTHOLOGUE AFUA_2G17250)-RELATED"/>
    <property type="match status" value="1"/>
</dbReference>